<comment type="caution">
    <text evidence="2">The sequence shown here is derived from an EMBL/GenBank/DDBJ whole genome shotgun (WGS) entry which is preliminary data.</text>
</comment>
<evidence type="ECO:0000313" key="2">
    <source>
        <dbReference type="EMBL" id="GIJ84692.1"/>
    </source>
</evidence>
<keyword evidence="1" id="KW-0732">Signal</keyword>
<protein>
    <recommendedName>
        <fullName evidence="4">F-box domain-containing protein</fullName>
    </recommendedName>
</protein>
<dbReference type="SUPFAM" id="SSF52047">
    <property type="entry name" value="RNI-like"/>
    <property type="match status" value="1"/>
</dbReference>
<feature type="signal peptide" evidence="1">
    <location>
        <begin position="1"/>
        <end position="18"/>
    </location>
</feature>
<dbReference type="AlphaFoldDB" id="A0A9P3B508"/>
<dbReference type="EMBL" id="BHVY01000002">
    <property type="protein sequence ID" value="GIJ84692.1"/>
    <property type="molecule type" value="Genomic_DNA"/>
</dbReference>
<evidence type="ECO:0008006" key="4">
    <source>
        <dbReference type="Google" id="ProtNLM"/>
    </source>
</evidence>
<evidence type="ECO:0000313" key="3">
    <source>
        <dbReference type="Proteomes" id="UP001043456"/>
    </source>
</evidence>
<reference evidence="2 3" key="1">
    <citation type="submission" date="2018-10" db="EMBL/GenBank/DDBJ databases">
        <title>Pan-genome distribution and transcriptional activeness of fungal secondary metabolism genes in Aspergillus section Fumigati.</title>
        <authorList>
            <person name="Takahashi H."/>
            <person name="Umemura M."/>
            <person name="Ninomiya A."/>
            <person name="Kusuya Y."/>
            <person name="Urayama S."/>
            <person name="Shimizu M."/>
            <person name="Watanabe A."/>
            <person name="Kamei K."/>
            <person name="Yaguchi T."/>
            <person name="Hagiwara D."/>
        </authorList>
    </citation>
    <scope>NUCLEOTIDE SEQUENCE [LARGE SCALE GENOMIC DNA]</scope>
    <source>
        <strain evidence="2 3">IFM 55266</strain>
    </source>
</reference>
<dbReference type="Gene3D" id="3.80.10.10">
    <property type="entry name" value="Ribonuclease Inhibitor"/>
    <property type="match status" value="1"/>
</dbReference>
<keyword evidence="3" id="KW-1185">Reference proteome</keyword>
<dbReference type="RefSeq" id="XP_043155439.1">
    <property type="nucleotide sequence ID" value="XM_043299504.1"/>
</dbReference>
<dbReference type="SUPFAM" id="SSF81383">
    <property type="entry name" value="F-box domain"/>
    <property type="match status" value="1"/>
</dbReference>
<dbReference type="Proteomes" id="UP001043456">
    <property type="component" value="Unassembled WGS sequence"/>
</dbReference>
<sequence>MSDKISFLPLEVLLSILAYLPFESLLAFGETSHANFKSHALCLRRLRVGVFEKRVHSMISLLQAGWATPDQLSSSHENDGSRSDYTISVIQPGVYAKQGLDGKPHAKCKLQRKRAIRPLDAQEQTVQAQNKVLARLMDRYGPSLVKLEFMAYDLDVDGAKALGTRCRHALRYLALRFEHPHIRDGPMRPTAWYYPAPGSTAWNLLAGIGNPKDIGITGLETLILERSGITPWQLAMLVGKNPRLRVLKLRTCRGAQPEFLNWLGGVQKDKDNAATEGQKLAPGAKLEVLWLENCHRLLSHPIDEQKLKQLPDGPCDEGFEWVRNLSNLQSLSFRECACISSESSSSSHSWQSALQKVFRRRSSESKGKQPALDDDFEIGEHKDGFYKYSQEMLEEKKERFESRTMRAPDSAEVFYMRTSGSARISYMRTSGSAEVSYMRGSDSTEASYASAQMPPIETPSLPYTISSSEWHSFAAREQLLDNPYGRAAAAKFGSVISVFSKVYTIAKILAWALRMYGVELDDAPGGMLAHLKDAEAVVNTDSLAELIEGTEKLYYSLYARLVMEIANVELCGHFDLNLRRMLIKETFTLPETSHLRDIFITFKDVLDAPEVCSGLDYDLVKQHQDSIIRHATDKLAITGFSAHDLIGYRTSILKIVSDETHPFVLKWRGLVYLYQMPGVETITMMSEKYLTIMPKVTATDDFPATELPFVNRDSIQLEIWQRENVLDNRQATLAKLEGRSVGDIRRDDGRRRLLDFVKEKKCICRSSCSCATDCTMDVLLPCPCSERILRIVLAKRHEAAGEQDFGPRCGSLARAFFEGLVMVSREVAHYELVAELHRAMQLFEEVVGKQRQAVATGSQLI</sequence>
<accession>A0A9P3B508</accession>
<dbReference type="OrthoDB" id="25675at2759"/>
<gene>
    <name evidence="2" type="ORF">Asppvi_003541</name>
</gene>
<organism evidence="2 3">
    <name type="scientific">Aspergillus pseudoviridinutans</name>
    <dbReference type="NCBI Taxonomy" id="1517512"/>
    <lineage>
        <taxon>Eukaryota</taxon>
        <taxon>Fungi</taxon>
        <taxon>Dikarya</taxon>
        <taxon>Ascomycota</taxon>
        <taxon>Pezizomycotina</taxon>
        <taxon>Eurotiomycetes</taxon>
        <taxon>Eurotiomycetidae</taxon>
        <taxon>Eurotiales</taxon>
        <taxon>Aspergillaceae</taxon>
        <taxon>Aspergillus</taxon>
        <taxon>Aspergillus subgen. Fumigati</taxon>
    </lineage>
</organism>
<dbReference type="GeneID" id="67002153"/>
<feature type="chain" id="PRO_5040478275" description="F-box domain-containing protein" evidence="1">
    <location>
        <begin position="19"/>
        <end position="861"/>
    </location>
</feature>
<proteinExistence type="predicted"/>
<dbReference type="CDD" id="cd09917">
    <property type="entry name" value="F-box_SF"/>
    <property type="match status" value="1"/>
</dbReference>
<dbReference type="InterPro" id="IPR036047">
    <property type="entry name" value="F-box-like_dom_sf"/>
</dbReference>
<evidence type="ECO:0000256" key="1">
    <source>
        <dbReference type="SAM" id="SignalP"/>
    </source>
</evidence>
<dbReference type="InterPro" id="IPR032675">
    <property type="entry name" value="LRR_dom_sf"/>
</dbReference>
<name>A0A9P3B508_9EURO</name>